<evidence type="ECO:0000313" key="2">
    <source>
        <dbReference type="Proteomes" id="UP000637906"/>
    </source>
</evidence>
<name>A0A8J3HP74_9RICK</name>
<comment type="caution">
    <text evidence="1">The sequence shown here is derived from an EMBL/GenBank/DDBJ whole genome shotgun (WGS) entry which is preliminary data.</text>
</comment>
<proteinExistence type="predicted"/>
<dbReference type="SUPFAM" id="SSF54523">
    <property type="entry name" value="Pili subunits"/>
    <property type="match status" value="1"/>
</dbReference>
<dbReference type="Proteomes" id="UP000637906">
    <property type="component" value="Unassembled WGS sequence"/>
</dbReference>
<sequence>MELTIVLIILSIVFSNVLSLKNKYINKEKYQQTLKKLDLIEKAIESYAASHNRLPCPAIGELKASEKKFGLESTNLEDGNFKCRDLILFKQISHGTVPVRTLQLDDDFMFDGWSRRIGYSIDSNFSNPEYYLSSHNGSIKIVGGNNQVKTNHAMMVLVSHGKNGYCAWPHYGETQIYNSSTNDDKRVNCSNYQTGNHIFIQKPFSKQNPSDELSYFDDIVRYKMRWQFN</sequence>
<accession>A0A8J3HP74</accession>
<evidence type="ECO:0008006" key="3">
    <source>
        <dbReference type="Google" id="ProtNLM"/>
    </source>
</evidence>
<dbReference type="InterPro" id="IPR045584">
    <property type="entry name" value="Pilin-like"/>
</dbReference>
<gene>
    <name evidence="1" type="ORF">sL5_01360</name>
</gene>
<keyword evidence="2" id="KW-1185">Reference proteome</keyword>
<dbReference type="AlphaFoldDB" id="A0A8J3HP74"/>
<evidence type="ECO:0000313" key="1">
    <source>
        <dbReference type="EMBL" id="GHM59143.1"/>
    </source>
</evidence>
<protein>
    <recommendedName>
        <fullName evidence="3">Type II secretion system protein</fullName>
    </recommendedName>
</protein>
<organism evidence="1 2">
    <name type="scientific">Candidatus Mesenet longicola</name>
    <dbReference type="NCBI Taxonomy" id="1892558"/>
    <lineage>
        <taxon>Bacteria</taxon>
        <taxon>Pseudomonadati</taxon>
        <taxon>Pseudomonadota</taxon>
        <taxon>Alphaproteobacteria</taxon>
        <taxon>Rickettsiales</taxon>
        <taxon>Anaplasmataceae</taxon>
        <taxon>Candidatus Mesenet</taxon>
    </lineage>
</organism>
<dbReference type="EMBL" id="BNGU01000003">
    <property type="protein sequence ID" value="GHM59143.1"/>
    <property type="molecule type" value="Genomic_DNA"/>
</dbReference>
<reference evidence="1 2" key="1">
    <citation type="journal article" date="2021" name="Microb. Ecol.">
        <title>Candidatus Mesenet longicola: Novel Endosymbionts of Brontispa longissima that Induce Cytoplasmic Incompatibility.</title>
        <authorList>
            <person name="Takano S."/>
            <person name="Gotoh Y."/>
            <person name="Hayashi T."/>
        </authorList>
    </citation>
    <scope>NUCLEOTIDE SEQUENCE [LARGE SCALE GENOMIC DNA]</scope>
    <source>
        <strain evidence="1">L5</strain>
    </source>
</reference>